<protein>
    <recommendedName>
        <fullName evidence="4">CENP-V/GFA domain-containing protein</fullName>
    </recommendedName>
</protein>
<evidence type="ECO:0000313" key="5">
    <source>
        <dbReference type="EMBL" id="KZW01075.1"/>
    </source>
</evidence>
<comment type="similarity">
    <text evidence="1">Belongs to the Gfa family.</text>
</comment>
<evidence type="ECO:0000256" key="1">
    <source>
        <dbReference type="ARBA" id="ARBA00005495"/>
    </source>
</evidence>
<evidence type="ECO:0000259" key="4">
    <source>
        <dbReference type="PROSITE" id="PS51891"/>
    </source>
</evidence>
<evidence type="ECO:0000256" key="3">
    <source>
        <dbReference type="ARBA" id="ARBA00022833"/>
    </source>
</evidence>
<dbReference type="EMBL" id="KV425896">
    <property type="protein sequence ID" value="KZW01075.1"/>
    <property type="molecule type" value="Genomic_DNA"/>
</dbReference>
<dbReference type="InParanoid" id="A0A165NQH1"/>
<dbReference type="Pfam" id="PF04828">
    <property type="entry name" value="GFA"/>
    <property type="match status" value="1"/>
</dbReference>
<keyword evidence="2" id="KW-0479">Metal-binding</keyword>
<dbReference type="InterPro" id="IPR006913">
    <property type="entry name" value="CENP-V/GFA"/>
</dbReference>
<dbReference type="Proteomes" id="UP000077266">
    <property type="component" value="Unassembled WGS sequence"/>
</dbReference>
<keyword evidence="3" id="KW-0862">Zinc</keyword>
<dbReference type="STRING" id="1314781.A0A165NQH1"/>
<organism evidence="5 6">
    <name type="scientific">Exidia glandulosa HHB12029</name>
    <dbReference type="NCBI Taxonomy" id="1314781"/>
    <lineage>
        <taxon>Eukaryota</taxon>
        <taxon>Fungi</taxon>
        <taxon>Dikarya</taxon>
        <taxon>Basidiomycota</taxon>
        <taxon>Agaricomycotina</taxon>
        <taxon>Agaricomycetes</taxon>
        <taxon>Auriculariales</taxon>
        <taxon>Exidiaceae</taxon>
        <taxon>Exidia</taxon>
    </lineage>
</organism>
<dbReference type="SUPFAM" id="SSF51316">
    <property type="entry name" value="Mss4-like"/>
    <property type="match status" value="1"/>
</dbReference>
<evidence type="ECO:0000256" key="2">
    <source>
        <dbReference type="ARBA" id="ARBA00022723"/>
    </source>
</evidence>
<accession>A0A165NQH1</accession>
<name>A0A165NQH1_EXIGL</name>
<dbReference type="PROSITE" id="PS51891">
    <property type="entry name" value="CENP_V_GFA"/>
    <property type="match status" value="1"/>
</dbReference>
<dbReference type="InterPro" id="IPR011057">
    <property type="entry name" value="Mss4-like_sf"/>
</dbReference>
<evidence type="ECO:0000313" key="6">
    <source>
        <dbReference type="Proteomes" id="UP000077266"/>
    </source>
</evidence>
<reference evidence="5 6" key="1">
    <citation type="journal article" date="2016" name="Mol. Biol. Evol.">
        <title>Comparative Genomics of Early-Diverging Mushroom-Forming Fungi Provides Insights into the Origins of Lignocellulose Decay Capabilities.</title>
        <authorList>
            <person name="Nagy L.G."/>
            <person name="Riley R."/>
            <person name="Tritt A."/>
            <person name="Adam C."/>
            <person name="Daum C."/>
            <person name="Floudas D."/>
            <person name="Sun H."/>
            <person name="Yadav J.S."/>
            <person name="Pangilinan J."/>
            <person name="Larsson K.H."/>
            <person name="Matsuura K."/>
            <person name="Barry K."/>
            <person name="Labutti K."/>
            <person name="Kuo R."/>
            <person name="Ohm R.A."/>
            <person name="Bhattacharya S.S."/>
            <person name="Shirouzu T."/>
            <person name="Yoshinaga Y."/>
            <person name="Martin F.M."/>
            <person name="Grigoriev I.V."/>
            <person name="Hibbett D.S."/>
        </authorList>
    </citation>
    <scope>NUCLEOTIDE SEQUENCE [LARGE SCALE GENOMIC DNA]</scope>
    <source>
        <strain evidence="5 6">HHB12029</strain>
    </source>
</reference>
<dbReference type="OrthoDB" id="2993351at2759"/>
<dbReference type="GO" id="GO:0046872">
    <property type="term" value="F:metal ion binding"/>
    <property type="evidence" value="ECO:0007669"/>
    <property type="project" value="UniProtKB-KW"/>
</dbReference>
<dbReference type="GO" id="GO:0016846">
    <property type="term" value="F:carbon-sulfur lyase activity"/>
    <property type="evidence" value="ECO:0007669"/>
    <property type="project" value="InterPro"/>
</dbReference>
<keyword evidence="6" id="KW-1185">Reference proteome</keyword>
<dbReference type="PANTHER" id="PTHR28620">
    <property type="entry name" value="CENTROMERE PROTEIN V"/>
    <property type="match status" value="1"/>
</dbReference>
<dbReference type="Gene3D" id="2.170.150.70">
    <property type="match status" value="1"/>
</dbReference>
<dbReference type="PANTHER" id="PTHR28620:SF1">
    <property type="entry name" value="CENP-V_GFA DOMAIN-CONTAINING PROTEIN"/>
    <property type="match status" value="1"/>
</dbReference>
<proteinExistence type="inferred from homology"/>
<feature type="domain" description="CENP-V/GFA" evidence="4">
    <location>
        <begin position="25"/>
        <end position="134"/>
    </location>
</feature>
<dbReference type="InterPro" id="IPR052355">
    <property type="entry name" value="CENP-V-like"/>
</dbReference>
<dbReference type="AlphaFoldDB" id="A0A165NQH1"/>
<sequence>MSTPASSSPADIPIPEPGTFTPHTYEGGCHCGRVKFSVVAPPPDEIVVTGCNCSFCSARGGRMIYMKPESLTFTKGSFDDLTKYLWNSKTGWHSFCPVCGIAVGGEYQGIYSINMRCFEGAGIEVEKLKLHWIDGKNLIPRVDGA</sequence>
<gene>
    <name evidence="5" type="ORF">EXIGLDRAFT_830268</name>
</gene>